<evidence type="ECO:0000313" key="5">
    <source>
        <dbReference type="Proteomes" id="UP000594638"/>
    </source>
</evidence>
<evidence type="ECO:0000256" key="1">
    <source>
        <dbReference type="ARBA" id="ARBA00022723"/>
    </source>
</evidence>
<dbReference type="Proteomes" id="UP000594638">
    <property type="component" value="Unassembled WGS sequence"/>
</dbReference>
<dbReference type="InterPro" id="IPR036412">
    <property type="entry name" value="HAD-like_sf"/>
</dbReference>
<proteinExistence type="predicted"/>
<dbReference type="EMBL" id="CACTIH010009374">
    <property type="protein sequence ID" value="CAA3030430.1"/>
    <property type="molecule type" value="Genomic_DNA"/>
</dbReference>
<name>A0A8S0VA19_OLEEU</name>
<keyword evidence="5" id="KW-1185">Reference proteome</keyword>
<dbReference type="SUPFAM" id="SSF56784">
    <property type="entry name" value="HAD-like"/>
    <property type="match status" value="1"/>
</dbReference>
<keyword evidence="3" id="KW-0460">Magnesium</keyword>
<dbReference type="GO" id="GO:0016787">
    <property type="term" value="F:hydrolase activity"/>
    <property type="evidence" value="ECO:0007669"/>
    <property type="project" value="UniProtKB-KW"/>
</dbReference>
<keyword evidence="1" id="KW-0479">Metal-binding</keyword>
<protein>
    <submittedName>
        <fullName evidence="4">TRIGALACTOSYLDIACYLGLYCEROL 4, chloroplastic</fullName>
    </submittedName>
</protein>
<dbReference type="GO" id="GO:0009941">
    <property type="term" value="C:chloroplast envelope"/>
    <property type="evidence" value="ECO:0007669"/>
    <property type="project" value="TreeGrafter"/>
</dbReference>
<dbReference type="InterPro" id="IPR044160">
    <property type="entry name" value="TGD4-like"/>
</dbReference>
<dbReference type="PANTHER" id="PTHR34954:SF4">
    <property type="entry name" value="PROTEIN TRIGALACTOSYLDIACYLGLYCEROL 4, CHLOROPLASTIC"/>
    <property type="match status" value="1"/>
</dbReference>
<organism evidence="4 5">
    <name type="scientific">Olea europaea subsp. europaea</name>
    <dbReference type="NCBI Taxonomy" id="158383"/>
    <lineage>
        <taxon>Eukaryota</taxon>
        <taxon>Viridiplantae</taxon>
        <taxon>Streptophyta</taxon>
        <taxon>Embryophyta</taxon>
        <taxon>Tracheophyta</taxon>
        <taxon>Spermatophyta</taxon>
        <taxon>Magnoliopsida</taxon>
        <taxon>eudicotyledons</taxon>
        <taxon>Gunneridae</taxon>
        <taxon>Pentapetalae</taxon>
        <taxon>asterids</taxon>
        <taxon>lamiids</taxon>
        <taxon>Lamiales</taxon>
        <taxon>Oleaceae</taxon>
        <taxon>Oleeae</taxon>
        <taxon>Olea</taxon>
    </lineage>
</organism>
<dbReference type="GO" id="GO:0046872">
    <property type="term" value="F:metal ion binding"/>
    <property type="evidence" value="ECO:0007669"/>
    <property type="project" value="UniProtKB-KW"/>
</dbReference>
<accession>A0A8S0VA19</accession>
<dbReference type="GO" id="GO:0034196">
    <property type="term" value="P:acylglycerol transport"/>
    <property type="evidence" value="ECO:0007669"/>
    <property type="project" value="InterPro"/>
</dbReference>
<comment type="caution">
    <text evidence="4">The sequence shown here is derived from an EMBL/GenBank/DDBJ whole genome shotgun (WGS) entry which is preliminary data.</text>
</comment>
<dbReference type="AlphaFoldDB" id="A0A8S0VA19"/>
<evidence type="ECO:0000313" key="4">
    <source>
        <dbReference type="EMBL" id="CAA3030430.1"/>
    </source>
</evidence>
<dbReference type="Pfam" id="PF05761">
    <property type="entry name" value="5_nucleotid"/>
    <property type="match status" value="1"/>
</dbReference>
<dbReference type="InterPro" id="IPR008380">
    <property type="entry name" value="HAD-SF_hydro_IG_5-nucl"/>
</dbReference>
<sequence>MAASTTTTICVNVTLRRKKSLTPRYFSFCGNTNVFTTRHMVNLNTVLRCVASSEGGVFSVTSPSQFDVDYLGQSTKGDLNLNPNLGTDEEAGLQGPIEEVARMEAQGAENLLNHLGILDPLSARHSPHGIFCTRTLNLRSISAIGYDMDYTLMHYNVMAWEGRAYDYCMDNLKNMGFPVDGLAFDPELVIRGLVIDKEKGNLVKADRFGYIKRAMHGTRMLSTREVSEMYGRELVDLRKESRWEFLNTLFSVSEAVAYMQWCSGAGIVLQRKRIMKKLRWVMDGEFWDVDVSTPVTLDGVARPVPVDPLHLGISRGPRFSRPKQIDFFQRFMFMPLVPSFSHYGDVGLSLQRVFSLYRETWFMTLLGQFNVQKFVTSLRTKGFRQESDSSWLQNIRRHLSDQSFYGLNFCSELLLTPDDVLTLSLETHGDQNTPRKKAVFHHKFPLHNLTVEAASPALFVDQNGNYWDVPFSVSMDLAPIASDSGTSCRFCINHTTGNPKPYEGQPTSRIPATILPGLCTKCAVSCKKNVDIWRSEAPKMKMVQPYDIFLSSPHISASGILGAVITASIGENSIRAQVEDGSLNSKGFGLRARGANSAILADLFASASLSAQHGNFQRRFLDLTQFYARLDIPSGSKFLSGATRLACDLYNSETPTMQAVQAICPTASLSFQQQIAGPFSFRIDSGVTIDLKKDLYLSVKDPIFAVEYALQVLGSAKAIAWYAPKQREFMIELRFFET</sequence>
<dbReference type="GO" id="GO:0070300">
    <property type="term" value="F:phosphatidic acid binding"/>
    <property type="evidence" value="ECO:0007669"/>
    <property type="project" value="InterPro"/>
</dbReference>
<reference evidence="4 5" key="1">
    <citation type="submission" date="2019-12" db="EMBL/GenBank/DDBJ databases">
        <authorList>
            <person name="Alioto T."/>
            <person name="Alioto T."/>
            <person name="Gomez Garrido J."/>
        </authorList>
    </citation>
    <scope>NUCLEOTIDE SEQUENCE [LARGE SCALE GENOMIC DNA]</scope>
</reference>
<dbReference type="GO" id="GO:1990052">
    <property type="term" value="P:ER to chloroplast lipid transport"/>
    <property type="evidence" value="ECO:0007669"/>
    <property type="project" value="InterPro"/>
</dbReference>
<dbReference type="OrthoDB" id="512148at2759"/>
<dbReference type="Gramene" id="OE9A081779T4">
    <property type="protein sequence ID" value="OE9A081779C4"/>
    <property type="gene ID" value="OE9A081779"/>
</dbReference>
<gene>
    <name evidence="4" type="ORF">OLEA9_A081779</name>
</gene>
<dbReference type="PANTHER" id="PTHR34954">
    <property type="entry name" value="EXPRESSED PROTEIN"/>
    <property type="match status" value="1"/>
</dbReference>
<evidence type="ECO:0000256" key="3">
    <source>
        <dbReference type="ARBA" id="ARBA00022842"/>
    </source>
</evidence>
<keyword evidence="2" id="KW-0378">Hydrolase</keyword>
<evidence type="ECO:0000256" key="2">
    <source>
        <dbReference type="ARBA" id="ARBA00022801"/>
    </source>
</evidence>